<evidence type="ECO:0000313" key="5">
    <source>
        <dbReference type="Proteomes" id="UP000641025"/>
    </source>
</evidence>
<evidence type="ECO:0000256" key="1">
    <source>
        <dbReference type="ARBA" id="ARBA00022729"/>
    </source>
</evidence>
<accession>A0ABS0YKZ5</accession>
<protein>
    <submittedName>
        <fullName evidence="4">Substrate-binding domain-containing protein</fullName>
    </submittedName>
</protein>
<dbReference type="RefSeq" id="WP_199393194.1">
    <property type="nucleotide sequence ID" value="NZ_JAEMHK010000001.1"/>
</dbReference>
<feature type="domain" description="PBP" evidence="3">
    <location>
        <begin position="30"/>
        <end position="189"/>
    </location>
</feature>
<evidence type="ECO:0000259" key="3">
    <source>
        <dbReference type="Pfam" id="PF12849"/>
    </source>
</evidence>
<sequence length="260" mass="27607">MKQPFLLAIMVSAICVIAGCAGLQKDVATQPAAPEVVTIGGGDAALTEVIIPVKETFEEENPVRLVTVQSQPGTELASLASGSLGAVVSTISLDSFLERAAESGTVWDRKMFREVPVGTNETVVFLNQGVKIKKLTKKQLKGIFTGKITNWKKVGGPNRRIVVVWSPADDGENEAFIEKVLEGEEVVPKFVSVANVEEMRAKVLEIPGAVGIGPSVMVSRGVRVPGSLEVASSVVLITKGEPSPHVQKLLALIKDVAFLN</sequence>
<evidence type="ECO:0000313" key="4">
    <source>
        <dbReference type="EMBL" id="MBJ6798656.1"/>
    </source>
</evidence>
<organism evidence="4 5">
    <name type="scientific">Geomonas propionica</name>
    <dbReference type="NCBI Taxonomy" id="2798582"/>
    <lineage>
        <taxon>Bacteria</taxon>
        <taxon>Pseudomonadati</taxon>
        <taxon>Thermodesulfobacteriota</taxon>
        <taxon>Desulfuromonadia</taxon>
        <taxon>Geobacterales</taxon>
        <taxon>Geobacteraceae</taxon>
        <taxon>Geomonas</taxon>
    </lineage>
</organism>
<gene>
    <name evidence="4" type="ORF">JFN90_00755</name>
</gene>
<dbReference type="Gene3D" id="3.40.190.10">
    <property type="entry name" value="Periplasmic binding protein-like II"/>
    <property type="match status" value="2"/>
</dbReference>
<dbReference type="SUPFAM" id="SSF53850">
    <property type="entry name" value="Periplasmic binding protein-like II"/>
    <property type="match status" value="1"/>
</dbReference>
<dbReference type="InterPro" id="IPR050811">
    <property type="entry name" value="Phosphate_ABC_transporter"/>
</dbReference>
<feature type="chain" id="PRO_5046148390" evidence="2">
    <location>
        <begin position="19"/>
        <end position="260"/>
    </location>
</feature>
<evidence type="ECO:0000256" key="2">
    <source>
        <dbReference type="SAM" id="SignalP"/>
    </source>
</evidence>
<keyword evidence="1 2" id="KW-0732">Signal</keyword>
<name>A0ABS0YKZ5_9BACT</name>
<dbReference type="Pfam" id="PF12849">
    <property type="entry name" value="PBP_like_2"/>
    <property type="match status" value="1"/>
</dbReference>
<comment type="caution">
    <text evidence="4">The sequence shown here is derived from an EMBL/GenBank/DDBJ whole genome shotgun (WGS) entry which is preliminary data.</text>
</comment>
<keyword evidence="5" id="KW-1185">Reference proteome</keyword>
<proteinExistence type="predicted"/>
<dbReference type="InterPro" id="IPR024370">
    <property type="entry name" value="PBP_domain"/>
</dbReference>
<reference evidence="4 5" key="1">
    <citation type="submission" date="2020-12" db="EMBL/GenBank/DDBJ databases">
        <title>Geomonas sp. Red259, isolated from paddy soil.</title>
        <authorList>
            <person name="Xu Z."/>
            <person name="Zhang Z."/>
            <person name="Masuda Y."/>
            <person name="Itoh H."/>
            <person name="Senoo K."/>
        </authorList>
    </citation>
    <scope>NUCLEOTIDE SEQUENCE [LARGE SCALE GENOMIC DNA]</scope>
    <source>
        <strain evidence="4 5">Red259</strain>
    </source>
</reference>
<dbReference type="PANTHER" id="PTHR30570:SF1">
    <property type="entry name" value="PHOSPHATE-BINDING PROTEIN PSTS"/>
    <property type="match status" value="1"/>
</dbReference>
<dbReference type="EMBL" id="JAEMHK010000001">
    <property type="protein sequence ID" value="MBJ6798656.1"/>
    <property type="molecule type" value="Genomic_DNA"/>
</dbReference>
<feature type="signal peptide" evidence="2">
    <location>
        <begin position="1"/>
        <end position="18"/>
    </location>
</feature>
<dbReference type="Proteomes" id="UP000641025">
    <property type="component" value="Unassembled WGS sequence"/>
</dbReference>
<dbReference type="PANTHER" id="PTHR30570">
    <property type="entry name" value="PERIPLASMIC PHOSPHATE BINDING COMPONENT OF PHOSPHATE ABC TRANSPORTER"/>
    <property type="match status" value="1"/>
</dbReference>
<dbReference type="PROSITE" id="PS51257">
    <property type="entry name" value="PROKAR_LIPOPROTEIN"/>
    <property type="match status" value="1"/>
</dbReference>